<comment type="similarity">
    <text evidence="1">Belongs to the ROK (NagC/XylR) family.</text>
</comment>
<proteinExistence type="inferred from homology"/>
<accession>A0A0E0USD7</accession>
<dbReference type="PANTHER" id="PTHR18964">
    <property type="entry name" value="ROK (REPRESSOR, ORF, KINASE) FAMILY"/>
    <property type="match status" value="1"/>
</dbReference>
<evidence type="ECO:0000313" key="2">
    <source>
        <dbReference type="EMBL" id="AEH91038.1"/>
    </source>
</evidence>
<dbReference type="RefSeq" id="WP_012582220.1">
    <property type="nucleotide sequence ID" value="NC_017537.1"/>
</dbReference>
<dbReference type="Pfam" id="PF00480">
    <property type="entry name" value="ROK"/>
    <property type="match status" value="1"/>
</dbReference>
<dbReference type="Proteomes" id="UP000000486">
    <property type="component" value="Chromosome"/>
</dbReference>
<sequence length="321" mass="34186">MNIQESVIGIDLGGTKILIGEVTKDGEVLNSKSYPSNTENQTKATEVLLGALDDYTQNIGFIAEKQTSIGVGLVGRVDHKSGVWLEIEPGKTNPTPLADILEAKTGLPVSLGNDVVCATMAEQQFGWGRETNDFIYLNIGTGLAAGFVVDGRVTQGGHFNAGEIGHAVVDIHSDVRCGCGRCGCVERLASGLGIKEEALRHLKNYPTSVLAENQAELTGKLVLHAAEQKDVLAEKIIDNATLQLANLIMNLVRTTDPECVILGGGVTQNEHFFQKILANLQSNTIRFVTKGVVRSKLEKDKVGLIGAAVIGMKLGNEGGKE</sequence>
<gene>
    <name evidence="2" type="ordered locus">LMM7_0032</name>
</gene>
<dbReference type="PATRIC" id="fig|1030009.3.peg.32"/>
<dbReference type="KEGG" id="lmq:LMM7_0032"/>
<evidence type="ECO:0000313" key="3">
    <source>
        <dbReference type="Proteomes" id="UP000000486"/>
    </source>
</evidence>
<dbReference type="HOGENOM" id="CLU_036604_0_1_9"/>
<dbReference type="AlphaFoldDB" id="A0A0E0USD7"/>
<reference evidence="2 3" key="1">
    <citation type="journal article" date="2011" name="J. Bacteriol.">
        <title>Genome sequence of the nonpathogenic Listeria monocytogenes serovar 4a strain M7.</title>
        <authorList>
            <person name="Chen J."/>
            <person name="Xia Y."/>
            <person name="Cheng C."/>
            <person name="Fang C."/>
            <person name="Shan Y."/>
            <person name="Jin G."/>
            <person name="Fang W."/>
        </authorList>
    </citation>
    <scope>NUCLEOTIDE SEQUENCE [LARGE SCALE GENOMIC DNA]</scope>
    <source>
        <strain evidence="2 3">M7</strain>
    </source>
</reference>
<dbReference type="Gene3D" id="3.30.420.40">
    <property type="match status" value="2"/>
</dbReference>
<name>A0A0E0USD7_LISMM</name>
<dbReference type="InterPro" id="IPR000600">
    <property type="entry name" value="ROK"/>
</dbReference>
<protein>
    <submittedName>
        <fullName evidence="2">ROK family protein</fullName>
    </submittedName>
</protein>
<dbReference type="PANTHER" id="PTHR18964:SF149">
    <property type="entry name" value="BIFUNCTIONAL UDP-N-ACETYLGLUCOSAMINE 2-EPIMERASE_N-ACETYLMANNOSAMINE KINASE"/>
    <property type="match status" value="1"/>
</dbReference>
<dbReference type="InterPro" id="IPR043129">
    <property type="entry name" value="ATPase_NBD"/>
</dbReference>
<evidence type="ECO:0000256" key="1">
    <source>
        <dbReference type="ARBA" id="ARBA00006479"/>
    </source>
</evidence>
<dbReference type="EMBL" id="CP002816">
    <property type="protein sequence ID" value="AEH91038.1"/>
    <property type="molecule type" value="Genomic_DNA"/>
</dbReference>
<organism evidence="2 3">
    <name type="scientific">Listeria monocytogenes serotype 4a (strain M7)</name>
    <dbReference type="NCBI Taxonomy" id="1030009"/>
    <lineage>
        <taxon>Bacteria</taxon>
        <taxon>Bacillati</taxon>
        <taxon>Bacillota</taxon>
        <taxon>Bacilli</taxon>
        <taxon>Bacillales</taxon>
        <taxon>Listeriaceae</taxon>
        <taxon>Listeria</taxon>
    </lineage>
</organism>
<dbReference type="SUPFAM" id="SSF53067">
    <property type="entry name" value="Actin-like ATPase domain"/>
    <property type="match status" value="1"/>
</dbReference>